<feature type="domain" description="Flagellin N-terminal" evidence="6">
    <location>
        <begin position="4"/>
        <end position="140"/>
    </location>
</feature>
<dbReference type="Proteomes" id="UP000033664">
    <property type="component" value="Unassembled WGS sequence"/>
</dbReference>
<keyword evidence="7" id="KW-0282">Flagellum</keyword>
<evidence type="ECO:0000313" key="10">
    <source>
        <dbReference type="Proteomes" id="UP000305874"/>
    </source>
</evidence>
<dbReference type="AlphaFoldDB" id="A0A0F4PWU3"/>
<comment type="subcellular location">
    <subcellularLocation>
        <location evidence="1">Bacterial flagellum</location>
    </subcellularLocation>
    <subcellularLocation>
        <location evidence="2">Secreted</location>
    </subcellularLocation>
</comment>
<keyword evidence="9" id="KW-1185">Reference proteome</keyword>
<keyword evidence="5" id="KW-0975">Bacterial flagellum</keyword>
<reference evidence="7 9" key="1">
    <citation type="journal article" date="2015" name="BMC Genomics">
        <title>Genome mining reveals unlocked bioactive potential of marine Gram-negative bacteria.</title>
        <authorList>
            <person name="Machado H."/>
            <person name="Sonnenschein E.C."/>
            <person name="Melchiorsen J."/>
            <person name="Gram L."/>
        </authorList>
    </citation>
    <scope>NUCLEOTIDE SEQUENCE [LARGE SCALE GENOMIC DNA]</scope>
    <source>
        <strain evidence="7 9">S3137</strain>
    </source>
</reference>
<dbReference type="EMBL" id="PNCG01000004">
    <property type="protein sequence ID" value="TMP87906.1"/>
    <property type="molecule type" value="Genomic_DNA"/>
</dbReference>
<dbReference type="PATRIC" id="fig|151081.8.peg.783"/>
<reference evidence="8 10" key="2">
    <citation type="submission" date="2017-12" db="EMBL/GenBank/DDBJ databases">
        <authorList>
            <person name="Paulsen S."/>
            <person name="Gram L.K."/>
        </authorList>
    </citation>
    <scope>NUCLEOTIDE SEQUENCE [LARGE SCALE GENOMIC DNA]</scope>
    <source>
        <strain evidence="8 10">S2897</strain>
    </source>
</reference>
<dbReference type="GeneID" id="58229908"/>
<evidence type="ECO:0000256" key="2">
    <source>
        <dbReference type="ARBA" id="ARBA00004613"/>
    </source>
</evidence>
<dbReference type="PANTHER" id="PTHR42792:SF1">
    <property type="entry name" value="FLAGELLAR HOOK-ASSOCIATED PROTEIN 3"/>
    <property type="match status" value="1"/>
</dbReference>
<dbReference type="Proteomes" id="UP000305874">
    <property type="component" value="Unassembled WGS sequence"/>
</dbReference>
<evidence type="ECO:0000256" key="5">
    <source>
        <dbReference type="ARBA" id="ARBA00023143"/>
    </source>
</evidence>
<evidence type="ECO:0000313" key="7">
    <source>
        <dbReference type="EMBL" id="KJY97215.1"/>
    </source>
</evidence>
<dbReference type="Pfam" id="PF00669">
    <property type="entry name" value="Flagellin_N"/>
    <property type="match status" value="1"/>
</dbReference>
<comment type="similarity">
    <text evidence="3">Belongs to the bacterial flagellin family.</text>
</comment>
<dbReference type="eggNOG" id="COG1344">
    <property type="taxonomic scope" value="Bacteria"/>
</dbReference>
<dbReference type="SUPFAM" id="SSF64518">
    <property type="entry name" value="Phase 1 flagellin"/>
    <property type="match status" value="1"/>
</dbReference>
<dbReference type="GO" id="GO:0071973">
    <property type="term" value="P:bacterial-type flagellum-dependent cell motility"/>
    <property type="evidence" value="ECO:0007669"/>
    <property type="project" value="InterPro"/>
</dbReference>
<evidence type="ECO:0000256" key="4">
    <source>
        <dbReference type="ARBA" id="ARBA00022525"/>
    </source>
</evidence>
<evidence type="ECO:0000259" key="6">
    <source>
        <dbReference type="Pfam" id="PF00669"/>
    </source>
</evidence>
<dbReference type="InterPro" id="IPR001492">
    <property type="entry name" value="Flagellin"/>
</dbReference>
<dbReference type="InterPro" id="IPR001029">
    <property type="entry name" value="Flagellin_N"/>
</dbReference>
<keyword evidence="4" id="KW-0964">Secreted</keyword>
<protein>
    <submittedName>
        <fullName evidence="7">Flagellar hook protein FlgL</fullName>
    </submittedName>
    <submittedName>
        <fullName evidence="8">Flagellar hook-associated protein 3</fullName>
    </submittedName>
</protein>
<gene>
    <name evidence="8" type="primary">flgL</name>
    <name evidence="8" type="ORF">CWC05_06360</name>
    <name evidence="7" type="ORF">TW72_15515</name>
</gene>
<organism evidence="7 9">
    <name type="scientific">Pseudoalteromonas ruthenica</name>
    <dbReference type="NCBI Taxonomy" id="151081"/>
    <lineage>
        <taxon>Bacteria</taxon>
        <taxon>Pseudomonadati</taxon>
        <taxon>Pseudomonadota</taxon>
        <taxon>Gammaproteobacteria</taxon>
        <taxon>Alteromonadales</taxon>
        <taxon>Pseudoalteromonadaceae</taxon>
        <taxon>Pseudoalteromonas</taxon>
    </lineage>
</organism>
<evidence type="ECO:0000256" key="3">
    <source>
        <dbReference type="ARBA" id="ARBA00005709"/>
    </source>
</evidence>
<dbReference type="GO" id="GO:0005198">
    <property type="term" value="F:structural molecule activity"/>
    <property type="evidence" value="ECO:0007669"/>
    <property type="project" value="InterPro"/>
</dbReference>
<evidence type="ECO:0000313" key="9">
    <source>
        <dbReference type="Proteomes" id="UP000033664"/>
    </source>
</evidence>
<sequence>MRLSNNQIYQKGLTSILENQVKVAKAQEQINTQKRVLTASDDPSATTRAMLYGDAIASNEQYTKNLNLLNSRLETEDSVLKNIKDSIQRANTLTVQAGNGALTEQDRKGLAEELKAIQANLLDLMNAKSEDGKFIFSGYQDNNQSYQFNSASGRYEYGGDQGQHKVTVAEGVSIKSSDNGFDVFEKVPTRLNVDSNTATPGGGVTSATVYVNEQNAFDQFHKQNYNSDPAAGATANTMTVDITAGPPDSYQILQDGAPLTPAVTGTYTPGEPIKFAGMEIDIQGAAPGQATFDLAPPGRDNVLNTLEDLINGITTPGLGIEDYQQVLADGLVQLSSAQNQVSLTQAGLGGRLNTAERIEFSNADVDINNKEAKADLVEVDMAEAVTELTRHETALQASQATFNRLSNLSLFDYIG</sequence>
<dbReference type="GO" id="GO:0005576">
    <property type="term" value="C:extracellular region"/>
    <property type="evidence" value="ECO:0007669"/>
    <property type="project" value="UniProtKB-SubCell"/>
</dbReference>
<proteinExistence type="inferred from homology"/>
<dbReference type="EMBL" id="JXXZ01000013">
    <property type="protein sequence ID" value="KJY97215.1"/>
    <property type="molecule type" value="Genomic_DNA"/>
</dbReference>
<evidence type="ECO:0000313" key="8">
    <source>
        <dbReference type="EMBL" id="TMP87906.1"/>
    </source>
</evidence>
<dbReference type="NCBIfam" id="TIGR02550">
    <property type="entry name" value="flagell_flgL"/>
    <property type="match status" value="1"/>
</dbReference>
<evidence type="ECO:0000256" key="1">
    <source>
        <dbReference type="ARBA" id="ARBA00004365"/>
    </source>
</evidence>
<dbReference type="STRING" id="151081.TW72_15515"/>
<reference evidence="8" key="4">
    <citation type="submission" date="2019-09" db="EMBL/GenBank/DDBJ databases">
        <title>Co-occurence of chitin degradation, pigmentation and bioactivity in marine Pseudoalteromonas.</title>
        <authorList>
            <person name="Sonnenschein E.C."/>
            <person name="Bech P.K."/>
        </authorList>
    </citation>
    <scope>NUCLEOTIDE SEQUENCE</scope>
    <source>
        <strain evidence="8">S2897</strain>
    </source>
</reference>
<reference evidence="10" key="3">
    <citation type="submission" date="2019-06" db="EMBL/GenBank/DDBJ databases">
        <title>Co-occurence of chitin degradation, pigmentation and bioactivity in marine Pseudoalteromonas.</title>
        <authorList>
            <person name="Sonnenschein E.C."/>
            <person name="Bech P.K."/>
        </authorList>
    </citation>
    <scope>NUCLEOTIDE SEQUENCE [LARGE SCALE GENOMIC DNA]</scope>
    <source>
        <strain evidence="10">S2897</strain>
    </source>
</reference>
<dbReference type="Gene3D" id="1.20.1330.10">
    <property type="entry name" value="f41 fragment of flagellin, N-terminal domain"/>
    <property type="match status" value="1"/>
</dbReference>
<comment type="caution">
    <text evidence="7">The sequence shown here is derived from an EMBL/GenBank/DDBJ whole genome shotgun (WGS) entry which is preliminary data.</text>
</comment>
<dbReference type="OrthoDB" id="9768249at2"/>
<dbReference type="PANTHER" id="PTHR42792">
    <property type="entry name" value="FLAGELLIN"/>
    <property type="match status" value="1"/>
</dbReference>
<name>A0A0F4PWU3_9GAMM</name>
<dbReference type="InterPro" id="IPR013384">
    <property type="entry name" value="Flagell_FlgL"/>
</dbReference>
<keyword evidence="7" id="KW-0966">Cell projection</keyword>
<dbReference type="RefSeq" id="WP_045978578.1">
    <property type="nucleotide sequence ID" value="NZ_CP023396.1"/>
</dbReference>
<keyword evidence="7" id="KW-0969">Cilium</keyword>
<accession>A0A0F4PWU3</accession>
<dbReference type="GO" id="GO:0009424">
    <property type="term" value="C:bacterial-type flagellum hook"/>
    <property type="evidence" value="ECO:0007669"/>
    <property type="project" value="InterPro"/>
</dbReference>